<keyword evidence="2" id="KW-1185">Reference proteome</keyword>
<evidence type="ECO:0000313" key="2">
    <source>
        <dbReference type="Proteomes" id="UP000215086"/>
    </source>
</evidence>
<accession>A0A286RDA9</accession>
<dbReference type="KEGG" id="ttf:THTE_1348"/>
<name>A0A286RDA9_9BACT</name>
<sequence>MTIRGLPAKKLHGIPNAPKLHGKNGEALGGFPIGGPVPWRREIPVERLTTAILTVTINGGTGMDGTCIGTA</sequence>
<gene>
    <name evidence="1" type="ORF">THTE_1348</name>
</gene>
<dbReference type="AlphaFoldDB" id="A0A286RDA9"/>
<protein>
    <submittedName>
        <fullName evidence="1">Uncharacterized protein</fullName>
    </submittedName>
</protein>
<organism evidence="1 2">
    <name type="scientific">Thermogutta terrifontis</name>
    <dbReference type="NCBI Taxonomy" id="1331910"/>
    <lineage>
        <taxon>Bacteria</taxon>
        <taxon>Pseudomonadati</taxon>
        <taxon>Planctomycetota</taxon>
        <taxon>Planctomycetia</taxon>
        <taxon>Pirellulales</taxon>
        <taxon>Thermoguttaceae</taxon>
        <taxon>Thermogutta</taxon>
    </lineage>
</organism>
<evidence type="ECO:0000313" key="1">
    <source>
        <dbReference type="EMBL" id="ASV73950.1"/>
    </source>
</evidence>
<dbReference type="EMBL" id="CP018477">
    <property type="protein sequence ID" value="ASV73950.1"/>
    <property type="molecule type" value="Genomic_DNA"/>
</dbReference>
<proteinExistence type="predicted"/>
<dbReference type="Proteomes" id="UP000215086">
    <property type="component" value="Chromosome"/>
</dbReference>
<reference evidence="1 2" key="1">
    <citation type="journal article" name="Front. Microbiol.">
        <title>Sugar Metabolism of the First Thermophilic Planctomycete Thermogutta terrifontis: Comparative Genomic and Transcriptomic Approaches.</title>
        <authorList>
            <person name="Elcheninov A.G."/>
            <person name="Menzel P."/>
            <person name="Gudbergsdottir S.R."/>
            <person name="Slesarev A.I."/>
            <person name="Kadnikov V.V."/>
            <person name="Krogh A."/>
            <person name="Bonch-Osmolovskaya E.A."/>
            <person name="Peng X."/>
            <person name="Kublanov I.V."/>
        </authorList>
    </citation>
    <scope>NUCLEOTIDE SEQUENCE [LARGE SCALE GENOMIC DNA]</scope>
    <source>
        <strain evidence="1 2">R1</strain>
    </source>
</reference>